<evidence type="ECO:0000256" key="2">
    <source>
        <dbReference type="ARBA" id="ARBA00023015"/>
    </source>
</evidence>
<dbReference type="PANTHER" id="PTHR11945">
    <property type="entry name" value="MADS BOX PROTEIN"/>
    <property type="match status" value="1"/>
</dbReference>
<keyword evidence="7" id="KW-1185">Reference proteome</keyword>
<comment type="subcellular location">
    <subcellularLocation>
        <location evidence="1">Nucleus</location>
    </subcellularLocation>
</comment>
<evidence type="ECO:0000313" key="7">
    <source>
        <dbReference type="Proteomes" id="UP000515211"/>
    </source>
</evidence>
<keyword evidence="3" id="KW-0238">DNA-binding</keyword>
<evidence type="ECO:0000256" key="3">
    <source>
        <dbReference type="ARBA" id="ARBA00023125"/>
    </source>
</evidence>
<protein>
    <submittedName>
        <fullName evidence="8">MADS-box transcription factor 4-like</fullName>
    </submittedName>
</protein>
<dbReference type="SMART" id="SM00432">
    <property type="entry name" value="MADS"/>
    <property type="match status" value="1"/>
</dbReference>
<dbReference type="GO" id="GO:0000981">
    <property type="term" value="F:DNA-binding transcription factor activity, RNA polymerase II-specific"/>
    <property type="evidence" value="ECO:0007669"/>
    <property type="project" value="TreeGrafter"/>
</dbReference>
<keyword evidence="2" id="KW-0805">Transcription regulation</keyword>
<evidence type="ECO:0000256" key="4">
    <source>
        <dbReference type="ARBA" id="ARBA00023163"/>
    </source>
</evidence>
<dbReference type="GeneID" id="107457638"/>
<proteinExistence type="predicted"/>
<reference evidence="7" key="1">
    <citation type="journal article" date="2016" name="Nat. Genet.">
        <title>The genome sequences of Arachis duranensis and Arachis ipaensis, the diploid ancestors of cultivated peanut.</title>
        <authorList>
            <person name="Bertioli D.J."/>
            <person name="Cannon S.B."/>
            <person name="Froenicke L."/>
            <person name="Huang G."/>
            <person name="Farmer A.D."/>
            <person name="Cannon E.K."/>
            <person name="Liu X."/>
            <person name="Gao D."/>
            <person name="Clevenger J."/>
            <person name="Dash S."/>
            <person name="Ren L."/>
            <person name="Moretzsohn M.C."/>
            <person name="Shirasawa K."/>
            <person name="Huang W."/>
            <person name="Vidigal B."/>
            <person name="Abernathy B."/>
            <person name="Chu Y."/>
            <person name="Niederhuth C.E."/>
            <person name="Umale P."/>
            <person name="Araujo A.C."/>
            <person name="Kozik A."/>
            <person name="Kim K.D."/>
            <person name="Burow M.D."/>
            <person name="Varshney R.K."/>
            <person name="Wang X."/>
            <person name="Zhang X."/>
            <person name="Barkley N."/>
            <person name="Guimaraes P.M."/>
            <person name="Isobe S."/>
            <person name="Guo B."/>
            <person name="Liao B."/>
            <person name="Stalker H.T."/>
            <person name="Schmitz R.J."/>
            <person name="Scheffler B.E."/>
            <person name="Leal-Bertioli S.C."/>
            <person name="Xun X."/>
            <person name="Jackson S.A."/>
            <person name="Michelmore R."/>
            <person name="Ozias-Akins P."/>
        </authorList>
    </citation>
    <scope>NUCLEOTIDE SEQUENCE [LARGE SCALE GENOMIC DNA]</scope>
    <source>
        <strain evidence="7">cv. V14167</strain>
    </source>
</reference>
<gene>
    <name evidence="8" type="primary">LOC107457638</name>
</gene>
<keyword evidence="5" id="KW-0539">Nucleus</keyword>
<dbReference type="GO" id="GO:0000978">
    <property type="term" value="F:RNA polymerase II cis-regulatory region sequence-specific DNA binding"/>
    <property type="evidence" value="ECO:0007669"/>
    <property type="project" value="TreeGrafter"/>
</dbReference>
<dbReference type="GO" id="GO:0005634">
    <property type="term" value="C:nucleus"/>
    <property type="evidence" value="ECO:0007669"/>
    <property type="project" value="UniProtKB-SubCell"/>
</dbReference>
<reference evidence="8" key="2">
    <citation type="submission" date="2025-08" db="UniProtKB">
        <authorList>
            <consortium name="RefSeq"/>
        </authorList>
    </citation>
    <scope>IDENTIFICATION</scope>
    <source>
        <tissue evidence="8">Whole plant</tissue>
    </source>
</reference>
<feature type="domain" description="MADS-box" evidence="6">
    <location>
        <begin position="12"/>
        <end position="72"/>
    </location>
</feature>
<dbReference type="AlphaFoldDB" id="A0A6P4BUQ8"/>
<name>A0A6P4BUQ8_ARADU</name>
<evidence type="ECO:0000259" key="6">
    <source>
        <dbReference type="PROSITE" id="PS50066"/>
    </source>
</evidence>
<dbReference type="Pfam" id="PF00319">
    <property type="entry name" value="SRF-TF"/>
    <property type="match status" value="1"/>
</dbReference>
<dbReference type="GO" id="GO:0046983">
    <property type="term" value="F:protein dimerization activity"/>
    <property type="evidence" value="ECO:0007669"/>
    <property type="project" value="InterPro"/>
</dbReference>
<dbReference type="Proteomes" id="UP000515211">
    <property type="component" value="Chromosome 7"/>
</dbReference>
<evidence type="ECO:0000256" key="1">
    <source>
        <dbReference type="ARBA" id="ARBA00004123"/>
    </source>
</evidence>
<keyword evidence="4" id="KW-0804">Transcription</keyword>
<evidence type="ECO:0000256" key="5">
    <source>
        <dbReference type="ARBA" id="ARBA00023242"/>
    </source>
</evidence>
<evidence type="ECO:0000313" key="8">
    <source>
        <dbReference type="RefSeq" id="XP_015931297.1"/>
    </source>
</evidence>
<dbReference type="SUPFAM" id="SSF55455">
    <property type="entry name" value="SRF-like"/>
    <property type="match status" value="1"/>
</dbReference>
<organism evidence="7 8">
    <name type="scientific">Arachis duranensis</name>
    <name type="common">Wild peanut</name>
    <dbReference type="NCBI Taxonomy" id="130453"/>
    <lineage>
        <taxon>Eukaryota</taxon>
        <taxon>Viridiplantae</taxon>
        <taxon>Streptophyta</taxon>
        <taxon>Embryophyta</taxon>
        <taxon>Tracheophyta</taxon>
        <taxon>Spermatophyta</taxon>
        <taxon>Magnoliopsida</taxon>
        <taxon>eudicotyledons</taxon>
        <taxon>Gunneridae</taxon>
        <taxon>Pentapetalae</taxon>
        <taxon>rosids</taxon>
        <taxon>fabids</taxon>
        <taxon>Fabales</taxon>
        <taxon>Fabaceae</taxon>
        <taxon>Papilionoideae</taxon>
        <taxon>50 kb inversion clade</taxon>
        <taxon>dalbergioids sensu lato</taxon>
        <taxon>Dalbergieae</taxon>
        <taxon>Pterocarpus clade</taxon>
        <taxon>Arachis</taxon>
    </lineage>
</organism>
<accession>A0A6P4BUQ8</accession>
<dbReference type="PANTHER" id="PTHR11945:SF821">
    <property type="entry name" value="AGAMOUS-LIKE 57"/>
    <property type="match status" value="1"/>
</dbReference>
<dbReference type="PROSITE" id="PS50066">
    <property type="entry name" value="MADS_BOX_2"/>
    <property type="match status" value="1"/>
</dbReference>
<dbReference type="PRINTS" id="PR00404">
    <property type="entry name" value="MADSDOMAIN"/>
</dbReference>
<dbReference type="InterPro" id="IPR002100">
    <property type="entry name" value="TF_MADSbox"/>
</dbReference>
<dbReference type="Gene3D" id="3.40.1810.10">
    <property type="entry name" value="Transcription factor, MADS-box"/>
    <property type="match status" value="1"/>
</dbReference>
<dbReference type="RefSeq" id="XP_015931297.1">
    <property type="nucleotide sequence ID" value="XM_016075811.1"/>
</dbReference>
<sequence length="320" mass="36283">MENGGEMIKKIKGRQKREIKRIENKKNCQIAFTKRKDGLLKKANEIKSLCDAGVDLIIYSSSGKVYYYGDSSLKTIKMALSNEQQPQNSNQLFGYIMEEMSRKDMHNLVKKNDSLVDQLNAEKERAETLSNILKTIKTDNSTTNWWDTIGQSCEKNKEFEKILVTLQQTLKNQISLKIVANQATVTTAAESVISTFYHSDQTIIQVSPGVIGPYRAHGSMSTFSNITFATGVNPFDATREFGNQNVPVWYPSYQHQQGYNDLFLYDASNRNGVGRSSGGDDTKNYLYHSNYNYNNNGGGFFGFPYHNNPFNNGYGCERFF</sequence>
<dbReference type="KEGG" id="adu:107457638"/>
<dbReference type="InterPro" id="IPR036879">
    <property type="entry name" value="TF_MADSbox_sf"/>
</dbReference>